<dbReference type="Proteomes" id="UP001150531">
    <property type="component" value="Unassembled WGS sequence"/>
</dbReference>
<dbReference type="PANTHER" id="PTHR38340:SF1">
    <property type="entry name" value="S-LAYER PROTEIN"/>
    <property type="match status" value="1"/>
</dbReference>
<evidence type="ECO:0000256" key="2">
    <source>
        <dbReference type="ARBA" id="ARBA00022525"/>
    </source>
</evidence>
<dbReference type="InterPro" id="IPR018511">
    <property type="entry name" value="Hemolysin-typ_Ca-bd_CS"/>
</dbReference>
<feature type="region of interest" description="Disordered" evidence="4">
    <location>
        <begin position="1"/>
        <end position="21"/>
    </location>
</feature>
<reference evidence="5" key="1">
    <citation type="submission" date="2022-05" db="EMBL/GenBank/DDBJ databases">
        <title>Novel Pseudomonas spp. Isolated from a Rainbow Trout Aquaculture Facility.</title>
        <authorList>
            <person name="Testerman T."/>
            <person name="Graf J."/>
        </authorList>
    </citation>
    <scope>NUCLEOTIDE SEQUENCE</scope>
    <source>
        <strain evidence="5">ID386</strain>
    </source>
</reference>
<accession>A0ABT5PRG5</accession>
<feature type="compositionally biased region" description="Polar residues" evidence="4">
    <location>
        <begin position="1"/>
        <end position="17"/>
    </location>
</feature>
<evidence type="ECO:0000256" key="3">
    <source>
        <dbReference type="ARBA" id="ARBA00022837"/>
    </source>
</evidence>
<dbReference type="EMBL" id="JAMDGS010000012">
    <property type="protein sequence ID" value="MDD1126505.1"/>
    <property type="molecule type" value="Genomic_DNA"/>
</dbReference>
<dbReference type="Pfam" id="PF00353">
    <property type="entry name" value="HemolysinCabind"/>
    <property type="match status" value="11"/>
</dbReference>
<dbReference type="InterPro" id="IPR050557">
    <property type="entry name" value="RTX_toxin/Mannuronan_C5-epim"/>
</dbReference>
<sequence length="1841" mass="184727">MAVINGTNGADTLNGTSGDDEINGLGGNDVIKGSAGADKIDGGAGTDVVDYSASAAGVNVDIRPGTGLAGTGGDAEGDTLTGIEKVIGSAFNDSFTTDAYLYATYEGGAGDDIYFVNGGGVTVIEQAGGGNDEVRVSYKEHTLAANVERLTFVGNESFAGAGNASDNIITGGAFNDVLKGGGGADQFFGGAGMDTVSYDDSTVGVTLNLITGVHSGIAAGDVYNSIEAITGSKYNDTFIADGRVFAFSGGLGGTDTVDYSASAEAINVDVRPGIGLAGTGGDAQGDTLASIEKVIGSAFNDTFTADPYSTVTFEGGAGDDIYFVNGGGVTVIEQAGGGNDEVRVSYKEHTLAANVERLTFVGNESFAGAGNASDNIITGGAFNDVLKGGGGADQFFGGAGMDTVSYDDSTVGVTLNLITGVHSGIAAGDVYNSIEAITGSKYNDTFIADGRVFAFSGGLGGTDTVDYSASAEAINVDVRPGIGLAGTGGDAQGDTLASIEKVIGSAFNDTFTADPYSTVTFEGGAGDDIYFVNGGGVTVIELAGGGNDEVRVSYKEHTLAANVERLTYVGTQTFTGAGNASDNIITGGNGNDTLLGGGGADQFFGGAGMDTVSYDDSTVGVTLNLKTGFNSGIAAGDVYNSIEAITGSKYNDTFIADGRVFAFSGGLGGTDTVDYSASAEAINVDVRPGIGLAGTGGDAQGDTLDSIEKVIGSAFNDTFTAAPLPAVTFEGGAGDDIYFVNGGSVTVIEQAGGGNDEVRVSYKEHTLAANVERLTYVGNESFAGAGNASDNIITGGAFNDVLKGGGGADQFFGGAGMDTVSYDDSTVGVTLNLKTGINSGIAVGDVYNSIEAITGSKYNDTFIADDRVFAFNGGLGGVDTVDYSASSAAVNVDIRPGIGLAGVGGDAQGDTLAEIDKVIGSAFNDTFTAAPLPAVTFEGGAGDDIYFVNGGSVTVIEQAGGGNDEVRVSYKEHTLAANVERLTFVGNESFAGAGNASDNIITGGAFNDTLKGGGGADQFFGGAGMDTVSYDDSTVGVTLNLKTGVNSGIGAGDVYNSIEAITGSKYNDTFIADDRVFAFNGGLGGVDTVDYSASSAAVNVDIRPGTGLAGTGGDAQGDTLTEIDKVIGSAFNDTFTAAPLSYATFEGGAGDDIYFVNGGGVTVIEQAGGGNDEVRVSYKEHVLAANVERLTFVGNESFAGAGNASDNIITGGAFNDTLKGGGGADQFFGGAGMDTVSYDDSTVGVTLNLSTGVHSGIAAGDVYNSIEAITGSKYNDTFIADGRVFAFNGGLGGTDTVDYSASSAAVNVDIRPGTGLAGVGGDAQGDTLTEIDKVIGSAFNDTFTAAPVSLATFEGGAGDDIYYVNGGGVTIIEQAGGGNDEIRVSWNSHTMAANVERMTYTGTIAFTGYGNAGDNIITGGIGNDVLYGGGGADQFIGGAGMDTVSYDDSTAGVSINLKTGVSTGIATGDTYSSIEAMTGSKYNDVFVGNSAALAINGGLGLDMVSYESSDSAVTIDLKTNANTGDAAGDTFAGIEIFQGSSFADTFLGSTANDNFVGGAGADVFDGREGIDTVWYANNATAVNINLQTGVSQGGDAEGDVFINVESLIATSFNDTLTGNAAANGLEGGLGNDVIYGGDGNDVIYGSLQTPLGPFAVNVAAGGPQADLLYGGNGNDTIVAAPDDHGTQAFGEAGNDTITVVYGVADGGEGDDVLTGTGAGFSLSGGAGADKLFLQGPGSAFGGEDNDTYTVNTSRLVTIQDNGTSSGDKLILTNINAQQLLLDRVGNDLFLHQYSVFEGQTPDDGVRLKDWFAGYNNIEYIQTADGKFINLPTSNDAFAMFG</sequence>
<comment type="caution">
    <text evidence="5">The sequence shown here is derived from an EMBL/GenBank/DDBJ whole genome shotgun (WGS) entry which is preliminary data.</text>
</comment>
<dbReference type="PRINTS" id="PR00313">
    <property type="entry name" value="CABNDNGRPT"/>
</dbReference>
<dbReference type="Gene3D" id="2.150.10.10">
    <property type="entry name" value="Serralysin-like metalloprotease, C-terminal"/>
    <property type="match status" value="15"/>
</dbReference>
<comment type="subcellular location">
    <subcellularLocation>
        <location evidence="1">Secreted</location>
    </subcellularLocation>
</comment>
<organism evidence="5 6">
    <name type="scientific">Pseudomonas aphyarum</name>
    <dbReference type="NCBI Taxonomy" id="2942629"/>
    <lineage>
        <taxon>Bacteria</taxon>
        <taxon>Pseudomonadati</taxon>
        <taxon>Pseudomonadota</taxon>
        <taxon>Gammaproteobacteria</taxon>
        <taxon>Pseudomonadales</taxon>
        <taxon>Pseudomonadaceae</taxon>
        <taxon>Pseudomonas</taxon>
    </lineage>
</organism>
<keyword evidence="3" id="KW-0106">Calcium</keyword>
<evidence type="ECO:0000313" key="5">
    <source>
        <dbReference type="EMBL" id="MDD1126505.1"/>
    </source>
</evidence>
<dbReference type="InterPro" id="IPR001343">
    <property type="entry name" value="Hemolysn_Ca-bd"/>
</dbReference>
<dbReference type="RefSeq" id="WP_273926164.1">
    <property type="nucleotide sequence ID" value="NZ_JAMDGS010000012.1"/>
</dbReference>
<proteinExistence type="predicted"/>
<protein>
    <recommendedName>
        <fullName evidence="7">Calcium-binding protein</fullName>
    </recommendedName>
</protein>
<name>A0ABT5PRG5_9PSED</name>
<keyword evidence="2" id="KW-0964">Secreted</keyword>
<evidence type="ECO:0000256" key="1">
    <source>
        <dbReference type="ARBA" id="ARBA00004613"/>
    </source>
</evidence>
<dbReference type="InterPro" id="IPR011049">
    <property type="entry name" value="Serralysin-like_metalloprot_C"/>
</dbReference>
<dbReference type="PROSITE" id="PS00330">
    <property type="entry name" value="HEMOLYSIN_CALCIUM"/>
    <property type="match status" value="1"/>
</dbReference>
<dbReference type="PANTHER" id="PTHR38340">
    <property type="entry name" value="S-LAYER PROTEIN"/>
    <property type="match status" value="1"/>
</dbReference>
<dbReference type="SUPFAM" id="SSF51120">
    <property type="entry name" value="beta-Roll"/>
    <property type="match status" value="14"/>
</dbReference>
<evidence type="ECO:0000256" key="4">
    <source>
        <dbReference type="SAM" id="MobiDB-lite"/>
    </source>
</evidence>
<evidence type="ECO:0000313" key="6">
    <source>
        <dbReference type="Proteomes" id="UP001150531"/>
    </source>
</evidence>
<keyword evidence="6" id="KW-1185">Reference proteome</keyword>
<gene>
    <name evidence="5" type="ORF">M5G18_18050</name>
</gene>
<evidence type="ECO:0008006" key="7">
    <source>
        <dbReference type="Google" id="ProtNLM"/>
    </source>
</evidence>